<feature type="domain" description="Ig-like" evidence="4">
    <location>
        <begin position="429"/>
        <end position="553"/>
    </location>
</feature>
<feature type="non-terminal residue" evidence="5">
    <location>
        <position position="2407"/>
    </location>
</feature>
<dbReference type="EMBL" id="JAATIS010004040">
    <property type="protein sequence ID" value="KAG2461995.1"/>
    <property type="molecule type" value="Genomic_DNA"/>
</dbReference>
<dbReference type="InterPro" id="IPR007110">
    <property type="entry name" value="Ig-like_dom"/>
</dbReference>
<evidence type="ECO:0000256" key="3">
    <source>
        <dbReference type="SAM" id="SignalP"/>
    </source>
</evidence>
<evidence type="ECO:0000313" key="6">
    <source>
        <dbReference type="Proteomes" id="UP000886611"/>
    </source>
</evidence>
<accession>A0A8X7X6R2</accession>
<dbReference type="InterPro" id="IPR003006">
    <property type="entry name" value="Ig/MHC_CS"/>
</dbReference>
<dbReference type="InterPro" id="IPR050380">
    <property type="entry name" value="Immune_Resp_Modulators"/>
</dbReference>
<organism evidence="5 6">
    <name type="scientific">Polypterus senegalus</name>
    <name type="common">Senegal bichir</name>
    <dbReference type="NCBI Taxonomy" id="55291"/>
    <lineage>
        <taxon>Eukaryota</taxon>
        <taxon>Metazoa</taxon>
        <taxon>Chordata</taxon>
        <taxon>Craniata</taxon>
        <taxon>Vertebrata</taxon>
        <taxon>Euteleostomi</taxon>
        <taxon>Actinopterygii</taxon>
        <taxon>Polypteriformes</taxon>
        <taxon>Polypteridae</taxon>
        <taxon>Polypterus</taxon>
    </lineage>
</organism>
<feature type="signal peptide" evidence="3">
    <location>
        <begin position="1"/>
        <end position="24"/>
    </location>
</feature>
<feature type="non-terminal residue" evidence="5">
    <location>
        <position position="1"/>
    </location>
</feature>
<dbReference type="InterPro" id="IPR003599">
    <property type="entry name" value="Ig_sub"/>
</dbReference>
<sequence>MVLYECHSWLTLALSLFVSPPAVTQRHVLVSNNISLPCLVPVSSVGDLSDVSVLWTISDTKGERLLYNFTTGTGTSHRAGAHVSPERMSLGDASLVIPQVQLGDEGIYTCVVYSAFSDITAQVELLVSALPTIQVQPSQVEVTLGNEKTFICKVGGFGFYPKDVKITWWKVSGIPAEEMAITTNVCIGSPNLNSEGSYDISSFLLLNPGLEDNGTFYKCVVHHPTFTEPLSQQSQLFVKEPEKQFSGFLVIAIVMLVAFLIILLVYLLLFKKVPPRVTEVSLNGPLKHKEKSTFQCLVSDFHPKHIAIKLFLQRKGQEKHMILNWNNGRSFSKSAFKELLQDVCFSKPKNQDECCIPINSVPAIGDLGHSFSAEISKEGQDDGTLILQISAFPDISTDQDVKLLLDIEHPALRNPLQKNFTLHIIGEKPKLNEILASPIVCHGDLVALTCPVSGFKPRPLNITWFKRDRNGEMWRVGGTDEQLGAENDTIPVKRSASCWHSISEGQCSEDFTYNIMSILTFVPSLQEDLESTYICEVYHPATQSTQRRSKVLHVKASPQLDSIQLMHENPQADVPMTLQCRIHSYFPQDTLEVVWYVDGKEVTAGVTVSDTGQADNSLYHCTSLIKLTPTWKDVGKQFKCEVRHDGLAQSTFKEWTLTKLISLPKVDKIICEPKVPVFGQPVTMSCSIRDFYPKDCSVVWVKGFEIMSDGTETEEPEADIETKLYRCKTRHTFIPTRDDLGCEFTVEMIHQGITLRPPKDLSLMLTEDLKLEVEDLNALAKTDITLKCLIKNMPTNVKLENVGVVWTKQEAGSSTPVYTFQTGKTESKRDGAYMNETEVLNGDASLHLPNVQFEDEGSYTCIVYVTPSKGERKFQLFVSERPDITIEPKEVEVLLGNERSIECTANNFYPSKINIKWLKIKDGSSDLITDNICTGSPTKNGQGAFDILSRLIVMPGLEDNNYKYQCQVEHRTVGPTYFVESSLRVKALNIDLFISVFSSLTVKPRMNRILVPPIIAHGDLVALTCPINGFKPRPLIITWYKQKPKENKKKILCLDEKGESKDFNDNGLKFHHSISEVMDENDRTHDVISVLTFIPSVMDDDKATFFCEAQHIATSSVQREQDVHVKATPKLNAIMLKDEAAIVGVPMVLSCRIHSYYPQTSLKVSWFLGDTLVTEGSDVGTPKQLDDGLFSCISTLKTVPYWPDVNKVFKCLVEHESFPGFRETKWTLEELVSPPKVYEILSDPKLPVLGMPLTLSCVVTEFYPKDCTVVWVRGFERMEDGTKTEEPEFDEEKRLYYRRTQRTFYPTMNDLGSHFSVEMIHRGITYRPDKDLFVMRFKGIPTVGEVMVDLTACSSGKPAKLSCDVKGFIPKKITAEWRQGRRTVTEGVKTICSDSPDEHGCYNLSSTLELSPTALDLNSDYYFYVHHEKLQEPIARHADIPECMFLHHSLFQGSKNTTRNQDLQLVGGDVFELVNTDIILKCVIKNMPTNVRMENMGVVWTKTVSDNQTSIYTFQAGTATSQRNGAYMDKDKLLDGDASLHLPNVQFDDEGDYKCVVYITPVKGELQFLLEVSERPRLDIEPKETEVLLGNERSIVCRANDFYPNKIDIKWIKIKGGVIEPMTDNVCTGSPTMNDKGIFDITSRIIIKPVMEDDGNMYRCEVLHRTFKGGHYVESKLTVKELEESSKVPMIVGILSAIFGLIGITAYLLYLKVFKPIAPQVTVLQTPGSLKHKEQSILSVLVSGFRPRNIEAILYVERANKEPIKIFRYELEQKKPINIFKEKTPDEVRVPLNTNENECVKDDSFEAKITEGKAHGDGTYSFTLTVTIFPDIYKDNGAVLILKIQHSSSKKPIEWKQTINVIGVKPRLNQILVPPILVHGDLVALTCPINGFKPRPLIITWYKQELNGKEKKKILCDNEKGELKHYSNDIQKKRYSHSISEMMDKIDHTYDVISVLTFIPSVSDDDQATFICEVEHIDTKYTVKQEKVIHVKDSIQLVHDSPVAGASMGLTCRIHSYYPKTSLEVFWFRDDTPLGDVDVGDTTRSDDELYYCTSSVKTIPDWKDLGSVFKCLVKHESLPESRETKWTLDELVSLPKVHEILSNPKLPELGKPLTLCCVVSDFFPKDCDVVWVRGYQRMEDGTKTEEPELDNTTKLYSRKTQRTFYPVLEDLGSEFTVEMTHRGVTHRPEKDLFVMKFKGIPTVSAVTKDTSICNYGHPVKLSCDVTGFLPKDITAEWRQEGRTITEGVNKVYSDGTDEHGCYSLSSTLDFIPTAYDFKKDYYFFVQHQKLKEPIERPADILLSGSHGSGNCIARTRSLDLLGGRCPVWDRTRKTLVFCWGRSIVRCGQLVIPSNTPRPPDAVWRCPEDQQGVMGHVVFKQDLAGYHRGRKRELQGGPKTSLCPISRK</sequence>
<keyword evidence="2" id="KW-0472">Membrane</keyword>
<feature type="domain" description="Ig-like" evidence="4">
    <location>
        <begin position="2005"/>
        <end position="2087"/>
    </location>
</feature>
<feature type="domain" description="Ig-like" evidence="4">
    <location>
        <begin position="131"/>
        <end position="231"/>
    </location>
</feature>
<dbReference type="Proteomes" id="UP000886611">
    <property type="component" value="Unassembled WGS sequence"/>
</dbReference>
<feature type="domain" description="Ig-like" evidence="4">
    <location>
        <begin position="1441"/>
        <end position="1557"/>
    </location>
</feature>
<dbReference type="InterPro" id="IPR003597">
    <property type="entry name" value="Ig_C1-set"/>
</dbReference>
<evidence type="ECO:0000313" key="5">
    <source>
        <dbReference type="EMBL" id="KAG2461995.1"/>
    </source>
</evidence>
<feature type="domain" description="Ig-like" evidence="4">
    <location>
        <begin position="2201"/>
        <end position="2241"/>
    </location>
</feature>
<gene>
    <name evidence="5" type="primary">Ncr3lg1_0</name>
    <name evidence="5" type="ORF">GTO96_0002011</name>
</gene>
<feature type="domain" description="Ig-like" evidence="4">
    <location>
        <begin position="1004"/>
        <end position="1124"/>
    </location>
</feature>
<keyword evidence="2" id="KW-0812">Transmembrane</keyword>
<keyword evidence="1" id="KW-0393">Immunoglobulin domain</keyword>
<keyword evidence="3" id="KW-0732">Signal</keyword>
<dbReference type="SUPFAM" id="SSF48726">
    <property type="entry name" value="Immunoglobulin"/>
    <property type="match status" value="17"/>
</dbReference>
<dbReference type="SMART" id="SM00409">
    <property type="entry name" value="IG"/>
    <property type="match status" value="10"/>
</dbReference>
<feature type="domain" description="Ig-like" evidence="4">
    <location>
        <begin position="664"/>
        <end position="747"/>
    </location>
</feature>
<feature type="domain" description="Ig-like" evidence="4">
    <location>
        <begin position="1341"/>
        <end position="1435"/>
    </location>
</feature>
<dbReference type="PROSITE" id="PS50835">
    <property type="entry name" value="IG_LIKE"/>
    <property type="match status" value="17"/>
</dbReference>
<keyword evidence="6" id="KW-1185">Reference proteome</keyword>
<evidence type="ECO:0000256" key="2">
    <source>
        <dbReference type="SAM" id="Phobius"/>
    </source>
</evidence>
<comment type="caution">
    <text evidence="5">The sequence shown here is derived from an EMBL/GenBank/DDBJ whole genome shotgun (WGS) entry which is preliminary data.</text>
</comment>
<feature type="domain" description="Ig-like" evidence="4">
    <location>
        <begin position="758"/>
        <end position="879"/>
    </location>
</feature>
<dbReference type="SMART" id="SM00407">
    <property type="entry name" value="IGc1"/>
    <property type="match status" value="11"/>
</dbReference>
<dbReference type="InterPro" id="IPR036179">
    <property type="entry name" value="Ig-like_dom_sf"/>
</dbReference>
<dbReference type="SMART" id="SM00406">
    <property type="entry name" value="IGv"/>
    <property type="match status" value="3"/>
</dbReference>
<evidence type="ECO:0000259" key="4">
    <source>
        <dbReference type="PROSITE" id="PS50835"/>
    </source>
</evidence>
<feature type="domain" description="Ig-like" evidence="4">
    <location>
        <begin position="1129"/>
        <end position="1233"/>
    </location>
</feature>
<feature type="domain" description="Ig-like" evidence="4">
    <location>
        <begin position="558"/>
        <end position="658"/>
    </location>
</feature>
<dbReference type="InterPro" id="IPR013783">
    <property type="entry name" value="Ig-like_fold"/>
</dbReference>
<feature type="domain" description="Ig-like" evidence="4">
    <location>
        <begin position="21"/>
        <end position="128"/>
    </location>
</feature>
<evidence type="ECO:0000256" key="1">
    <source>
        <dbReference type="ARBA" id="ARBA00023319"/>
    </source>
</evidence>
<dbReference type="CDD" id="cd00098">
    <property type="entry name" value="IgC1"/>
    <property type="match status" value="8"/>
</dbReference>
<dbReference type="Pfam" id="PF07654">
    <property type="entry name" value="C1-set"/>
    <property type="match status" value="11"/>
</dbReference>
<feature type="domain" description="Ig-like" evidence="4">
    <location>
        <begin position="2095"/>
        <end position="2133"/>
    </location>
</feature>
<feature type="domain" description="Ig-like" evidence="4">
    <location>
        <begin position="1576"/>
        <end position="1678"/>
    </location>
</feature>
<dbReference type="PANTHER" id="PTHR23411">
    <property type="entry name" value="TAPASIN"/>
    <property type="match status" value="1"/>
</dbReference>
<dbReference type="Pfam" id="PF07686">
    <property type="entry name" value="V-set"/>
    <property type="match status" value="3"/>
</dbReference>
<feature type="domain" description="Ig-like" evidence="4">
    <location>
        <begin position="1866"/>
        <end position="1989"/>
    </location>
</feature>
<protein>
    <submittedName>
        <fullName evidence="5">NR3L1 protein</fullName>
    </submittedName>
</protein>
<keyword evidence="2" id="KW-1133">Transmembrane helix</keyword>
<dbReference type="InterPro" id="IPR013106">
    <property type="entry name" value="Ig_V-set"/>
</dbReference>
<dbReference type="Gene3D" id="2.60.40.10">
    <property type="entry name" value="Immunoglobulins"/>
    <property type="match status" value="19"/>
</dbReference>
<feature type="domain" description="Ig-like" evidence="4">
    <location>
        <begin position="1235"/>
        <end position="1273"/>
    </location>
</feature>
<dbReference type="SMART" id="SM00408">
    <property type="entry name" value="IGc2"/>
    <property type="match status" value="3"/>
</dbReference>
<feature type="chain" id="PRO_5036452110" evidence="3">
    <location>
        <begin position="25"/>
        <end position="2407"/>
    </location>
</feature>
<reference evidence="5 6" key="1">
    <citation type="journal article" date="2021" name="Cell">
        <title>Tracing the genetic footprints of vertebrate landing in non-teleost ray-finned fishes.</title>
        <authorList>
            <person name="Bi X."/>
            <person name="Wang K."/>
            <person name="Yang L."/>
            <person name="Pan H."/>
            <person name="Jiang H."/>
            <person name="Wei Q."/>
            <person name="Fang M."/>
            <person name="Yu H."/>
            <person name="Zhu C."/>
            <person name="Cai Y."/>
            <person name="He Y."/>
            <person name="Gan X."/>
            <person name="Zeng H."/>
            <person name="Yu D."/>
            <person name="Zhu Y."/>
            <person name="Jiang H."/>
            <person name="Qiu Q."/>
            <person name="Yang H."/>
            <person name="Zhang Y.E."/>
            <person name="Wang W."/>
            <person name="Zhu M."/>
            <person name="He S."/>
            <person name="Zhang G."/>
        </authorList>
    </citation>
    <scope>NUCLEOTIDE SEQUENCE [LARGE SCALE GENOMIC DNA]</scope>
    <source>
        <strain evidence="5">Bchr_013</strain>
    </source>
</reference>
<feature type="transmembrane region" description="Helical" evidence="2">
    <location>
        <begin position="245"/>
        <end position="269"/>
    </location>
</feature>
<dbReference type="PROSITE" id="PS00290">
    <property type="entry name" value="IG_MHC"/>
    <property type="match status" value="4"/>
</dbReference>
<dbReference type="InterPro" id="IPR003598">
    <property type="entry name" value="Ig_sub2"/>
</dbReference>
<feature type="domain" description="Ig-like" evidence="4">
    <location>
        <begin position="882"/>
        <end position="982"/>
    </location>
</feature>
<name>A0A8X7X6R2_POLSE</name>
<proteinExistence type="predicted"/>